<evidence type="ECO:0000259" key="4">
    <source>
        <dbReference type="SMART" id="SM00534"/>
    </source>
</evidence>
<dbReference type="InterPro" id="IPR000432">
    <property type="entry name" value="DNA_mismatch_repair_MutS_C"/>
</dbReference>
<organism evidence="5 6">
    <name type="scientific">Halorubellus litoreus</name>
    <dbReference type="NCBI Taxonomy" id="755308"/>
    <lineage>
        <taxon>Archaea</taxon>
        <taxon>Methanobacteriati</taxon>
        <taxon>Methanobacteriota</taxon>
        <taxon>Stenosarchaea group</taxon>
        <taxon>Halobacteria</taxon>
        <taxon>Halobacteriales</taxon>
        <taxon>Halorubellaceae</taxon>
        <taxon>Halorubellus</taxon>
    </lineage>
</organism>
<dbReference type="GO" id="GO:0005524">
    <property type="term" value="F:ATP binding"/>
    <property type="evidence" value="ECO:0007669"/>
    <property type="project" value="UniProtKB-KW"/>
</dbReference>
<dbReference type="Pfam" id="PF00488">
    <property type="entry name" value="MutS_V"/>
    <property type="match status" value="1"/>
</dbReference>
<gene>
    <name evidence="5" type="ORF">ACFQGB_04240</name>
</gene>
<dbReference type="InterPro" id="IPR045076">
    <property type="entry name" value="MutS"/>
</dbReference>
<keyword evidence="1" id="KW-0547">Nucleotide-binding</keyword>
<dbReference type="InterPro" id="IPR027417">
    <property type="entry name" value="P-loop_NTPase"/>
</dbReference>
<comment type="caution">
    <text evidence="5">The sequence shown here is derived from an EMBL/GenBank/DDBJ whole genome shotgun (WGS) entry which is preliminary data.</text>
</comment>
<dbReference type="EMBL" id="JBHSXN010000001">
    <property type="protein sequence ID" value="MFC6952064.1"/>
    <property type="molecule type" value="Genomic_DNA"/>
</dbReference>
<dbReference type="Gene3D" id="3.40.50.300">
    <property type="entry name" value="P-loop containing nucleotide triphosphate hydrolases"/>
    <property type="match status" value="1"/>
</dbReference>
<dbReference type="PANTHER" id="PTHR11361">
    <property type="entry name" value="DNA MISMATCH REPAIR PROTEIN MUTS FAMILY MEMBER"/>
    <property type="match status" value="1"/>
</dbReference>
<evidence type="ECO:0000256" key="2">
    <source>
        <dbReference type="ARBA" id="ARBA00022840"/>
    </source>
</evidence>
<accession>A0ABD5V936</accession>
<evidence type="ECO:0000256" key="3">
    <source>
        <dbReference type="ARBA" id="ARBA00023125"/>
    </source>
</evidence>
<keyword evidence="2" id="KW-0067">ATP-binding</keyword>
<reference evidence="5 6" key="1">
    <citation type="journal article" date="2019" name="Int. J. Syst. Evol. Microbiol.">
        <title>The Global Catalogue of Microorganisms (GCM) 10K type strain sequencing project: providing services to taxonomists for standard genome sequencing and annotation.</title>
        <authorList>
            <consortium name="The Broad Institute Genomics Platform"/>
            <consortium name="The Broad Institute Genome Sequencing Center for Infectious Disease"/>
            <person name="Wu L."/>
            <person name="Ma J."/>
        </authorList>
    </citation>
    <scope>NUCLEOTIDE SEQUENCE [LARGE SCALE GENOMIC DNA]</scope>
    <source>
        <strain evidence="5 6">GX26</strain>
    </source>
</reference>
<keyword evidence="6" id="KW-1185">Reference proteome</keyword>
<evidence type="ECO:0000256" key="1">
    <source>
        <dbReference type="ARBA" id="ARBA00022741"/>
    </source>
</evidence>
<dbReference type="SMART" id="SM00534">
    <property type="entry name" value="MUTSac"/>
    <property type="match status" value="1"/>
</dbReference>
<dbReference type="SUPFAM" id="SSF52540">
    <property type="entry name" value="P-loop containing nucleoside triphosphate hydrolases"/>
    <property type="match status" value="1"/>
</dbReference>
<evidence type="ECO:0000313" key="5">
    <source>
        <dbReference type="EMBL" id="MFC6952064.1"/>
    </source>
</evidence>
<evidence type="ECO:0000313" key="6">
    <source>
        <dbReference type="Proteomes" id="UP001596395"/>
    </source>
</evidence>
<proteinExistence type="predicted"/>
<dbReference type="Proteomes" id="UP001596395">
    <property type="component" value="Unassembled WGS sequence"/>
</dbReference>
<dbReference type="GO" id="GO:0003677">
    <property type="term" value="F:DNA binding"/>
    <property type="evidence" value="ECO:0007669"/>
    <property type="project" value="UniProtKB-KW"/>
</dbReference>
<name>A0ABD5V936_9EURY</name>
<protein>
    <submittedName>
        <fullName evidence="5">DNA mismatch repair protein</fullName>
    </submittedName>
</protein>
<feature type="domain" description="DNA mismatch repair proteins mutS family" evidence="4">
    <location>
        <begin position="378"/>
        <end position="554"/>
    </location>
</feature>
<dbReference type="RefSeq" id="WP_336349059.1">
    <property type="nucleotide sequence ID" value="NZ_JAZAQL010000001.1"/>
</dbReference>
<sequence>MRLEEYWGVGPKTRALLVEELGVDAAIDAIEAGDVRALVDAGVPRGRATRILRRATGGSGMDVLATSDAREVYKDLLSVAGSFALTARAADAIHVLTPLSDRDAMRDRLADVEAARASWEALSDDEREAVVAAFDAYDDADGGEKASVEAAIALLDADVVDDDGVFAPLSGLNRDALVDASRALGALREGHVATGADDRLDDLREQVAAVETLEANAGSVVEAIRGDGARTAGGFQDAFVDHVCAETGVEATTVRDAAPEEARDATDFVNEALRVLSANRREAVEEREREVRVELQGAVADAREDVDRAVAAVDDVAFELSLARFAAAFDLTAPEFVEDAVAVEGARNLTLAANDGESVQPIRYALGEHALAAPPGRERVSVLTGANSGGKTTLLETLCQVVLLAHMGLPVPADRAAVGQFDSVVFHRRHASFNAGVLESTLRNVVPPLTAEGRTLMLVDEFEAITEPGSAADLLHGLVTLTVEKAALGTFVTHLADDLEPLPGTARVDGIFAEGLTPELELEVDYQPRFGQVGRSTPEFIVSRLVANADDRSERAGFETLAEAVGHEVVQRTLADARWSES</sequence>
<keyword evidence="3" id="KW-0238">DNA-binding</keyword>
<dbReference type="PANTHER" id="PTHR11361:SF125">
    <property type="entry name" value="DNA-BINDING PROTEIN MUTS2"/>
    <property type="match status" value="1"/>
</dbReference>
<dbReference type="AlphaFoldDB" id="A0ABD5V936"/>